<dbReference type="STRING" id="83765.SAMN05660284_00121"/>
<protein>
    <submittedName>
        <fullName evidence="3">Outer membrane protein TolC</fullName>
    </submittedName>
</protein>
<name>A0A1I4V4E6_9NEIS</name>
<dbReference type="Pfam" id="PF02321">
    <property type="entry name" value="OEP"/>
    <property type="match status" value="2"/>
</dbReference>
<sequence>MKNFRKARAVALSLLLAVSAQATEPVPSGFGSSLPELLNWAENNSPMVNAMRFEAQARQQQVTMAGALEDPMFKVEWMDIDKNRPTLAPNEVGAMQYTLTQPLPLWGKRDLKAQAAQASADAAGNTVVSTRAQLRAEIRQAYAQWYRALASLRINREQAALLRQMEMSASQRYAVGKAMQSEALRLQMELSMLANEALGLQNSVEQSRAALAAWLNVAPSELKGAPQQLPAPVPGKDASTWLDEARARNPELAAVRKEIEAARARLDLARLNSRPGLNVGVSGKQMGNKLTNYGLMLEFQIPLQQGAKNAEQSEALAMLMKAQADEQNRLRMIERDVQQMNAMAGTAQRQLELLDKTLLPQAELTLQSALAGYAAGRSEFSMLLEAQQQIRRLRQMRLMAEVDTFTAASGLQKMMGDQ</sequence>
<gene>
    <name evidence="3" type="ORF">SAMN05660284_00121</name>
</gene>
<comment type="similarity">
    <text evidence="1">Belongs to the outer membrane factor (OMF) (TC 1.B.17) family.</text>
</comment>
<evidence type="ECO:0000256" key="2">
    <source>
        <dbReference type="SAM" id="SignalP"/>
    </source>
</evidence>
<dbReference type="SUPFAM" id="SSF56954">
    <property type="entry name" value="Outer membrane efflux proteins (OEP)"/>
    <property type="match status" value="1"/>
</dbReference>
<dbReference type="PANTHER" id="PTHR30203:SF24">
    <property type="entry name" value="BLR4935 PROTEIN"/>
    <property type="match status" value="1"/>
</dbReference>
<feature type="chain" id="PRO_5017335918" evidence="2">
    <location>
        <begin position="23"/>
        <end position="418"/>
    </location>
</feature>
<proteinExistence type="inferred from homology"/>
<evidence type="ECO:0000313" key="3">
    <source>
        <dbReference type="EMBL" id="SFM96097.1"/>
    </source>
</evidence>
<keyword evidence="2" id="KW-0732">Signal</keyword>
<evidence type="ECO:0000313" key="4">
    <source>
        <dbReference type="Proteomes" id="UP000242869"/>
    </source>
</evidence>
<dbReference type="Proteomes" id="UP000242869">
    <property type="component" value="Unassembled WGS sequence"/>
</dbReference>
<dbReference type="EMBL" id="FOVE01000001">
    <property type="protein sequence ID" value="SFM96097.1"/>
    <property type="molecule type" value="Genomic_DNA"/>
</dbReference>
<dbReference type="InterPro" id="IPR003423">
    <property type="entry name" value="OMP_efflux"/>
</dbReference>
<dbReference type="OrthoDB" id="9791261at2"/>
<dbReference type="AlphaFoldDB" id="A0A1I4V4E6"/>
<evidence type="ECO:0000256" key="1">
    <source>
        <dbReference type="ARBA" id="ARBA00007613"/>
    </source>
</evidence>
<accession>A0A1I4V4E6</accession>
<keyword evidence="4" id="KW-1185">Reference proteome</keyword>
<dbReference type="GO" id="GO:0015562">
    <property type="term" value="F:efflux transmembrane transporter activity"/>
    <property type="evidence" value="ECO:0007669"/>
    <property type="project" value="InterPro"/>
</dbReference>
<organism evidence="3 4">
    <name type="scientific">Formivibrio citricus</name>
    <dbReference type="NCBI Taxonomy" id="83765"/>
    <lineage>
        <taxon>Bacteria</taxon>
        <taxon>Pseudomonadati</taxon>
        <taxon>Pseudomonadota</taxon>
        <taxon>Betaproteobacteria</taxon>
        <taxon>Neisseriales</taxon>
        <taxon>Chitinibacteraceae</taxon>
        <taxon>Formivibrio</taxon>
    </lineage>
</organism>
<dbReference type="RefSeq" id="WP_091189651.1">
    <property type="nucleotide sequence ID" value="NZ_FOVE01000001.1"/>
</dbReference>
<feature type="signal peptide" evidence="2">
    <location>
        <begin position="1"/>
        <end position="22"/>
    </location>
</feature>
<dbReference type="PANTHER" id="PTHR30203">
    <property type="entry name" value="OUTER MEMBRANE CATION EFFLUX PROTEIN"/>
    <property type="match status" value="1"/>
</dbReference>
<dbReference type="InterPro" id="IPR010131">
    <property type="entry name" value="MdtP/NodT-like"/>
</dbReference>
<reference evidence="4" key="1">
    <citation type="submission" date="2016-10" db="EMBL/GenBank/DDBJ databases">
        <authorList>
            <person name="Varghese N."/>
            <person name="Submissions S."/>
        </authorList>
    </citation>
    <scope>NUCLEOTIDE SEQUENCE [LARGE SCALE GENOMIC DNA]</scope>
    <source>
        <strain evidence="4">DSM 6150</strain>
    </source>
</reference>
<dbReference type="Gene3D" id="1.20.1600.10">
    <property type="entry name" value="Outer membrane efflux proteins (OEP)"/>
    <property type="match status" value="1"/>
</dbReference>